<evidence type="ECO:0000313" key="4">
    <source>
        <dbReference type="Proteomes" id="UP000547058"/>
    </source>
</evidence>
<dbReference type="Proteomes" id="UP000547058">
    <property type="component" value="Unassembled WGS sequence"/>
</dbReference>
<gene>
    <name evidence="3" type="ORF">H4O11_02870</name>
</gene>
<dbReference type="PANTHER" id="PTHR14097">
    <property type="entry name" value="OXIDOREDUCTASE HTATIP2"/>
    <property type="match status" value="1"/>
</dbReference>
<dbReference type="Pfam" id="PF01370">
    <property type="entry name" value="Epimerase"/>
    <property type="match status" value="1"/>
</dbReference>
<evidence type="ECO:0000256" key="1">
    <source>
        <dbReference type="ARBA" id="ARBA00004370"/>
    </source>
</evidence>
<reference evidence="3 4" key="1">
    <citation type="submission" date="2020-08" db="EMBL/GenBank/DDBJ databases">
        <title>Stenotrophomonas tumulicola JCM 30961.</title>
        <authorList>
            <person name="Deng Y."/>
        </authorList>
    </citation>
    <scope>NUCLEOTIDE SEQUENCE [LARGE SCALE GENOMIC DNA]</scope>
    <source>
        <strain evidence="3 4">JCM 30961</strain>
    </source>
</reference>
<dbReference type="PANTHER" id="PTHR14097:SF8">
    <property type="entry name" value="NAD(P)-BINDING DOMAIN-CONTAINING PROTEIN"/>
    <property type="match status" value="1"/>
</dbReference>
<comment type="caution">
    <text evidence="3">The sequence shown here is derived from an EMBL/GenBank/DDBJ whole genome shotgun (WGS) entry which is preliminary data.</text>
</comment>
<organism evidence="3 4">
    <name type="scientific">Stenotrophomonas tumulicola</name>
    <dbReference type="NCBI Taxonomy" id="1685415"/>
    <lineage>
        <taxon>Bacteria</taxon>
        <taxon>Pseudomonadati</taxon>
        <taxon>Pseudomonadota</taxon>
        <taxon>Gammaproteobacteria</taxon>
        <taxon>Lysobacterales</taxon>
        <taxon>Lysobacteraceae</taxon>
        <taxon>Stenotrophomonas</taxon>
    </lineage>
</organism>
<evidence type="ECO:0000313" key="3">
    <source>
        <dbReference type="EMBL" id="MBA8680747.1"/>
    </source>
</evidence>
<name>A0A7W3FJJ4_9GAMM</name>
<dbReference type="EMBL" id="JACGXS010000001">
    <property type="protein sequence ID" value="MBA8680747.1"/>
    <property type="molecule type" value="Genomic_DNA"/>
</dbReference>
<accession>A0A7W3FJJ4</accession>
<dbReference type="InterPro" id="IPR036291">
    <property type="entry name" value="NAD(P)-bd_dom_sf"/>
</dbReference>
<dbReference type="SUPFAM" id="SSF51735">
    <property type="entry name" value="NAD(P)-binding Rossmann-fold domains"/>
    <property type="match status" value="1"/>
</dbReference>
<dbReference type="RefSeq" id="WP_182337914.1">
    <property type="nucleotide sequence ID" value="NZ_JACGXS010000001.1"/>
</dbReference>
<dbReference type="AlphaFoldDB" id="A0A7W3FJJ4"/>
<dbReference type="InterPro" id="IPR001509">
    <property type="entry name" value="Epimerase_deHydtase"/>
</dbReference>
<comment type="subcellular location">
    <subcellularLocation>
        <location evidence="1">Membrane</location>
    </subcellularLocation>
</comment>
<dbReference type="GO" id="GO:0016020">
    <property type="term" value="C:membrane"/>
    <property type="evidence" value="ECO:0007669"/>
    <property type="project" value="UniProtKB-SubCell"/>
</dbReference>
<dbReference type="Gene3D" id="3.40.50.720">
    <property type="entry name" value="NAD(P)-binding Rossmann-like Domain"/>
    <property type="match status" value="1"/>
</dbReference>
<sequence>MHILLTGATGLLGQGVLGACRAAPQATHITLLSRRQTGLQQAGLDELVLPDFAQAASLQMQLAGIDACFYCAGAPPIGTAEDEYRHVTLGLTLAVARAYAAANPHGRFFYISGAHSNPGSRVMPLRVKGETESALQALPITTVMLRPGGILPEAGTRSPHGVLRFFHALSKPLQGVIVKGAPGVATTNGTIGRAMLQLASLSTPPAVVENREINRLGALG</sequence>
<protein>
    <submittedName>
        <fullName evidence="3">Oxidoreductase</fullName>
    </submittedName>
</protein>
<keyword evidence="4" id="KW-1185">Reference proteome</keyword>
<proteinExistence type="predicted"/>
<evidence type="ECO:0000259" key="2">
    <source>
        <dbReference type="Pfam" id="PF01370"/>
    </source>
</evidence>
<feature type="domain" description="NAD-dependent epimerase/dehydratase" evidence="2">
    <location>
        <begin position="3"/>
        <end position="115"/>
    </location>
</feature>